<dbReference type="AlphaFoldDB" id="A0A815EQ73"/>
<dbReference type="Gene3D" id="3.40.50.300">
    <property type="entry name" value="P-loop containing nucleotide triphosphate hydrolases"/>
    <property type="match status" value="1"/>
</dbReference>
<keyword evidence="1 3" id="KW-0863">Zinc-finger</keyword>
<dbReference type="GO" id="GO:0008270">
    <property type="term" value="F:zinc ion binding"/>
    <property type="evidence" value="ECO:0007669"/>
    <property type="project" value="UniProtKB-KW"/>
</dbReference>
<dbReference type="Proteomes" id="UP000681722">
    <property type="component" value="Unassembled WGS sequence"/>
</dbReference>
<reference evidence="5" key="1">
    <citation type="submission" date="2021-02" db="EMBL/GenBank/DDBJ databases">
        <authorList>
            <person name="Nowell W R."/>
        </authorList>
    </citation>
    <scope>NUCLEOTIDE SEQUENCE</scope>
</reference>
<dbReference type="Pfam" id="PF13920">
    <property type="entry name" value="zf-C3HC4_3"/>
    <property type="match status" value="1"/>
</dbReference>
<keyword evidence="7" id="KW-1185">Reference proteome</keyword>
<evidence type="ECO:0000256" key="3">
    <source>
        <dbReference type="PROSITE-ProRule" id="PRU00175"/>
    </source>
</evidence>
<accession>A0A815EQ73</accession>
<evidence type="ECO:0000313" key="6">
    <source>
        <dbReference type="EMBL" id="CAF4155261.1"/>
    </source>
</evidence>
<evidence type="ECO:0000256" key="2">
    <source>
        <dbReference type="ARBA" id="ARBA00022833"/>
    </source>
</evidence>
<comment type="caution">
    <text evidence="5">The sequence shown here is derived from an EMBL/GenBank/DDBJ whole genome shotgun (WGS) entry which is preliminary data.</text>
</comment>
<protein>
    <recommendedName>
        <fullName evidence="4">RING-type domain-containing protein</fullName>
    </recommendedName>
</protein>
<dbReference type="InterPro" id="IPR027417">
    <property type="entry name" value="P-loop_NTPase"/>
</dbReference>
<dbReference type="EMBL" id="CAJOBC010044397">
    <property type="protein sequence ID" value="CAF4155261.1"/>
    <property type="molecule type" value="Genomic_DNA"/>
</dbReference>
<dbReference type="SUPFAM" id="SSF57850">
    <property type="entry name" value="RING/U-box"/>
    <property type="match status" value="1"/>
</dbReference>
<dbReference type="OrthoDB" id="66726at2759"/>
<dbReference type="InterPro" id="IPR001841">
    <property type="entry name" value="Znf_RING"/>
</dbReference>
<feature type="non-terminal residue" evidence="5">
    <location>
        <position position="1"/>
    </location>
</feature>
<keyword evidence="2" id="KW-0862">Zinc</keyword>
<dbReference type="EMBL" id="CAJNOQ010013106">
    <property type="protein sequence ID" value="CAF1314574.1"/>
    <property type="molecule type" value="Genomic_DNA"/>
</dbReference>
<dbReference type="InterPro" id="IPR013083">
    <property type="entry name" value="Znf_RING/FYVE/PHD"/>
</dbReference>
<dbReference type="Proteomes" id="UP000663829">
    <property type="component" value="Unassembled WGS sequence"/>
</dbReference>
<sequence>YEDCIGENALEAVESEKDSEIVCLRPLHESKWELKAGYAFEKHWRCATENNEMTLTGLVFVISFLGNTTAGKSFISKHFFDENEQKPWTSAESDNLGSTTSNINCFECQKVNKMTSKTLLLDFEGENGTSTPLMLRFRHYLSHKKTVNALKRLLDRSKAVSEYFPKLAYILSNVVVYVGREDIVVSEYLKRCCEFAQRANEGVSQVVYRPVLIIIQNQSSLGKTFGIMKVTEEFKAIHKDNEKLRELEKYFSEIFCMRLPHTEIVQKVKGGTNIDGEVVFNEQIAELKEKLIDIDKKSKQRLITHSQWLYLLDRVLDIVSSGRSVSIHNLLSEVTDTGEVYESIAKRLFVSLYSEKYIHFSEWFKHCRKFAIQALARSLAVNFLKQEEIASERVIHEKCDEALKALWKLLDEFIPCEALHPNPCALGTNSPISCFQHKGAHPTHRTSEVSGGWFITFIGKLTAVTWEGTFVTTEADKPSPSVLEDFIAMTFNYLKILKESPQSRYQSFKDLLDEYKLKERDIGALPARTCPCCLKRRSFGRFPLRRISIFERTPFCRQCTNQIDTLSWSKVPQIKGQAYATSDNDKCILCRVDKRDHVLVPCGDRGFCQKCAVKIQTETRVCPRCKNKVDAIQKLNDE</sequence>
<keyword evidence="1 3" id="KW-0479">Metal-binding</keyword>
<evidence type="ECO:0000259" key="4">
    <source>
        <dbReference type="PROSITE" id="PS50089"/>
    </source>
</evidence>
<dbReference type="Gene3D" id="3.30.40.10">
    <property type="entry name" value="Zinc/RING finger domain, C3HC4 (zinc finger)"/>
    <property type="match status" value="1"/>
</dbReference>
<name>A0A815EQ73_9BILA</name>
<dbReference type="PROSITE" id="PS50089">
    <property type="entry name" value="ZF_RING_2"/>
    <property type="match status" value="1"/>
</dbReference>
<organism evidence="5 7">
    <name type="scientific">Didymodactylos carnosus</name>
    <dbReference type="NCBI Taxonomy" id="1234261"/>
    <lineage>
        <taxon>Eukaryota</taxon>
        <taxon>Metazoa</taxon>
        <taxon>Spiralia</taxon>
        <taxon>Gnathifera</taxon>
        <taxon>Rotifera</taxon>
        <taxon>Eurotatoria</taxon>
        <taxon>Bdelloidea</taxon>
        <taxon>Philodinida</taxon>
        <taxon>Philodinidae</taxon>
        <taxon>Didymodactylos</taxon>
    </lineage>
</organism>
<proteinExistence type="predicted"/>
<feature type="domain" description="RING-type" evidence="4">
    <location>
        <begin position="587"/>
        <end position="626"/>
    </location>
</feature>
<evidence type="ECO:0000313" key="5">
    <source>
        <dbReference type="EMBL" id="CAF1314574.1"/>
    </source>
</evidence>
<evidence type="ECO:0000256" key="1">
    <source>
        <dbReference type="ARBA" id="ARBA00022771"/>
    </source>
</evidence>
<evidence type="ECO:0000313" key="7">
    <source>
        <dbReference type="Proteomes" id="UP000663829"/>
    </source>
</evidence>
<gene>
    <name evidence="5" type="ORF">GPM918_LOCUS29163</name>
    <name evidence="6" type="ORF">SRO942_LOCUS29725</name>
</gene>